<organism evidence="1">
    <name type="scientific">Rhizophora mucronata</name>
    <name type="common">Asiatic mangrove</name>
    <dbReference type="NCBI Taxonomy" id="61149"/>
    <lineage>
        <taxon>Eukaryota</taxon>
        <taxon>Viridiplantae</taxon>
        <taxon>Streptophyta</taxon>
        <taxon>Embryophyta</taxon>
        <taxon>Tracheophyta</taxon>
        <taxon>Spermatophyta</taxon>
        <taxon>Magnoliopsida</taxon>
        <taxon>eudicotyledons</taxon>
        <taxon>Gunneridae</taxon>
        <taxon>Pentapetalae</taxon>
        <taxon>rosids</taxon>
        <taxon>fabids</taxon>
        <taxon>Malpighiales</taxon>
        <taxon>Rhizophoraceae</taxon>
        <taxon>Rhizophora</taxon>
    </lineage>
</organism>
<protein>
    <submittedName>
        <fullName evidence="1">Uncharacterized protein MANES_04G135600</fullName>
    </submittedName>
</protein>
<accession>A0A2P2MJJ1</accession>
<reference evidence="1" key="1">
    <citation type="submission" date="2018-02" db="EMBL/GenBank/DDBJ databases">
        <title>Rhizophora mucronata_Transcriptome.</title>
        <authorList>
            <person name="Meera S.P."/>
            <person name="Sreeshan A."/>
            <person name="Augustine A."/>
        </authorList>
    </citation>
    <scope>NUCLEOTIDE SEQUENCE</scope>
    <source>
        <tissue evidence="1">Leaf</tissue>
    </source>
</reference>
<sequence length="15" mass="1819">MNRIRRGLSKRYATP</sequence>
<dbReference type="EMBL" id="GGEC01049924">
    <property type="protein sequence ID" value="MBX30408.1"/>
    <property type="molecule type" value="Transcribed_RNA"/>
</dbReference>
<proteinExistence type="predicted"/>
<name>A0A2P2MJJ1_RHIMU</name>
<evidence type="ECO:0000313" key="1">
    <source>
        <dbReference type="EMBL" id="MBX30408.1"/>
    </source>
</evidence>